<comment type="caution">
    <text evidence="1">The sequence shown here is derived from an EMBL/GenBank/DDBJ whole genome shotgun (WGS) entry which is preliminary data.</text>
</comment>
<keyword evidence="2" id="KW-1185">Reference proteome</keyword>
<dbReference type="EMBL" id="JAFBEI010000040">
    <property type="protein sequence ID" value="MBM7636872.1"/>
    <property type="molecule type" value="Genomic_DNA"/>
</dbReference>
<evidence type="ECO:0000313" key="2">
    <source>
        <dbReference type="Proteomes" id="UP000809081"/>
    </source>
</evidence>
<protein>
    <submittedName>
        <fullName evidence="1">Uncharacterized protein</fullName>
    </submittedName>
</protein>
<dbReference type="Proteomes" id="UP000809081">
    <property type="component" value="Unassembled WGS sequence"/>
</dbReference>
<organism evidence="1 2">
    <name type="scientific">Streptococcus saliviloxodontae</name>
    <dbReference type="NCBI Taxonomy" id="1349416"/>
    <lineage>
        <taxon>Bacteria</taxon>
        <taxon>Bacillati</taxon>
        <taxon>Bacillota</taxon>
        <taxon>Bacilli</taxon>
        <taxon>Lactobacillales</taxon>
        <taxon>Streptococcaceae</taxon>
        <taxon>Streptococcus</taxon>
    </lineage>
</organism>
<proteinExistence type="predicted"/>
<gene>
    <name evidence="1" type="ORF">JOC31_001699</name>
</gene>
<sequence length="31" mass="3312">MATLVDLTPSVGLTVTDQVCDELFPETSETV</sequence>
<reference evidence="1 2" key="1">
    <citation type="submission" date="2021-01" db="EMBL/GenBank/DDBJ databases">
        <title>Genomic Encyclopedia of Type Strains, Phase IV (KMG-IV): sequencing the most valuable type-strain genomes for metagenomic binning, comparative biology and taxonomic classification.</title>
        <authorList>
            <person name="Goeker M."/>
        </authorList>
    </citation>
    <scope>NUCLEOTIDE SEQUENCE [LARGE SCALE GENOMIC DNA]</scope>
    <source>
        <strain evidence="1 2">DSM 27513</strain>
    </source>
</reference>
<accession>A0ABS2PNK5</accession>
<name>A0ABS2PNK5_9STRE</name>
<evidence type="ECO:0000313" key="1">
    <source>
        <dbReference type="EMBL" id="MBM7636872.1"/>
    </source>
</evidence>